<feature type="compositionally biased region" description="Acidic residues" evidence="1">
    <location>
        <begin position="49"/>
        <end position="64"/>
    </location>
</feature>
<reference evidence="3 4" key="1">
    <citation type="journal article" date="2020" name="Int. J. Syst. Evol. Microbiol.">
        <title>Description of Erysipelothrix piscisicarius sp. nov., an emergent fish pathogen, and assessment of virulence using a tiger barb (Puntigrus tetrazona) infection model.</title>
        <authorList>
            <person name="Pomaranski E.K."/>
            <person name="Griffin M.J."/>
            <person name="Camus A.C."/>
            <person name="Armwood A.R."/>
            <person name="Shelley J."/>
            <person name="Waldbieser G.C."/>
            <person name="LaFrentz B.R."/>
            <person name="Garcia J.C."/>
            <person name="Yanong R."/>
            <person name="Soto E."/>
        </authorList>
    </citation>
    <scope>NUCLEOTIDE SEQUENCE [LARGE SCALE GENOMIC DNA]</scope>
    <source>
        <strain evidence="3 4">15TAL0474</strain>
    </source>
</reference>
<dbReference type="Proteomes" id="UP000278804">
    <property type="component" value="Chromosome"/>
</dbReference>
<proteinExistence type="predicted"/>
<protein>
    <submittedName>
        <fullName evidence="3">Uncharacterized protein</fullName>
    </submittedName>
</protein>
<feature type="region of interest" description="Disordered" evidence="1">
    <location>
        <begin position="45"/>
        <end position="88"/>
    </location>
</feature>
<organism evidence="3 4">
    <name type="scientific">Erysipelothrix piscisicarius</name>
    <dbReference type="NCBI Taxonomy" id="2485784"/>
    <lineage>
        <taxon>Bacteria</taxon>
        <taxon>Bacillati</taxon>
        <taxon>Bacillota</taxon>
        <taxon>Erysipelotrichia</taxon>
        <taxon>Erysipelotrichales</taxon>
        <taxon>Erysipelotrichaceae</taxon>
        <taxon>Erysipelothrix</taxon>
    </lineage>
</organism>
<evidence type="ECO:0000313" key="3">
    <source>
        <dbReference type="EMBL" id="AZK43858.1"/>
    </source>
</evidence>
<name>A0A3S8RLN3_9FIRM</name>
<evidence type="ECO:0000313" key="4">
    <source>
        <dbReference type="Proteomes" id="UP000278804"/>
    </source>
</evidence>
<accession>A0A3S8RLN3</accession>
<feature type="chain" id="PRO_5039543873" evidence="2">
    <location>
        <begin position="23"/>
        <end position="418"/>
    </location>
</feature>
<feature type="signal peptide" evidence="2">
    <location>
        <begin position="1"/>
        <end position="22"/>
    </location>
</feature>
<keyword evidence="2" id="KW-0732">Signal</keyword>
<gene>
    <name evidence="3" type="ORF">EEI45_02835</name>
</gene>
<dbReference type="EMBL" id="CP034234">
    <property type="protein sequence ID" value="AZK43858.1"/>
    <property type="molecule type" value="Genomic_DNA"/>
</dbReference>
<dbReference type="AlphaFoldDB" id="A0A3S8RLN3"/>
<keyword evidence="4" id="KW-1185">Reference proteome</keyword>
<sequence>MNKQKMIIIMLCCLLITGQVSPIFGLNQDDQNNVDTQTMETIADKETQEETENASEVVDLEESTTSEAKAEDDTTLNEPGNEPEVKSDIFSEISINTKSINEPLDNLHRSKDYSLDVQITTNSNISEPVKSPKIIVHLEPNFKSVETKKYLPKFQSGDLTTASSKETIYNEDGTIDIVYVMKDIAGGTTIGFPVQFRIANTTSDEYPFKVNVDIKSEDGTIIGSSKTAPVFSPDTTRSITFNPNPTSTVSWTWDNSKNAWVQTIAVVGDNTVPTDTQFEIMYVTNSGSKTDRVAKRETKFENPSDLLDFELTAPEEVIFNGGTSNLGSGKIRTKEGLEFNKDYEFTVSDTWKDSNGDPSEFDKMEPKSMKFFIKFTKKSLPDRLGSTTEESTVKISDYQDVFEKKIDQFFSVASITQI</sequence>
<dbReference type="RefSeq" id="WP_125164067.1">
    <property type="nucleotide sequence ID" value="NZ_CP034234.1"/>
</dbReference>
<dbReference type="KEGG" id="eri:EEI45_02835"/>
<evidence type="ECO:0000256" key="2">
    <source>
        <dbReference type="SAM" id="SignalP"/>
    </source>
</evidence>
<evidence type="ECO:0000256" key="1">
    <source>
        <dbReference type="SAM" id="MobiDB-lite"/>
    </source>
</evidence>